<dbReference type="Gene3D" id="3.30.70.1060">
    <property type="entry name" value="Dimeric alpha+beta barrel"/>
    <property type="match status" value="1"/>
</dbReference>
<feature type="domain" description="YCII-related" evidence="2">
    <location>
        <begin position="10"/>
        <end position="75"/>
    </location>
</feature>
<name>A0ABP3JUB5_9SPHN</name>
<dbReference type="InterPro" id="IPR005545">
    <property type="entry name" value="YCII"/>
</dbReference>
<proteinExistence type="inferred from homology"/>
<comment type="caution">
    <text evidence="3">The sequence shown here is derived from an EMBL/GenBank/DDBJ whole genome shotgun (WGS) entry which is preliminary data.</text>
</comment>
<organism evidence="3 4">
    <name type="scientific">Parasphingorhabdus litoris</name>
    <dbReference type="NCBI Taxonomy" id="394733"/>
    <lineage>
        <taxon>Bacteria</taxon>
        <taxon>Pseudomonadati</taxon>
        <taxon>Pseudomonadota</taxon>
        <taxon>Alphaproteobacteria</taxon>
        <taxon>Sphingomonadales</taxon>
        <taxon>Sphingomonadaceae</taxon>
        <taxon>Parasphingorhabdus</taxon>
    </lineage>
</organism>
<dbReference type="PANTHER" id="PTHR37828">
    <property type="entry name" value="GSR2449 PROTEIN"/>
    <property type="match status" value="1"/>
</dbReference>
<evidence type="ECO:0000256" key="1">
    <source>
        <dbReference type="ARBA" id="ARBA00007689"/>
    </source>
</evidence>
<protein>
    <submittedName>
        <fullName evidence="3">YciI family protein</fullName>
    </submittedName>
</protein>
<sequence>MFIITLNLTEKKDKAGQFMAAHNEWIAQGFAERAFLLVGSLKPQNGGAIIAVANDRLQVEARVAADPLVREGIAVPHIQEIAPARTDSRLSFLQDSAA</sequence>
<accession>A0ABP3JUB5</accession>
<gene>
    <name evidence="3" type="ORF">GCM10009096_01330</name>
</gene>
<comment type="similarity">
    <text evidence="1">Belongs to the YciI family.</text>
</comment>
<dbReference type="PANTHER" id="PTHR37828:SF1">
    <property type="entry name" value="YCII-RELATED DOMAIN-CONTAINING PROTEIN"/>
    <property type="match status" value="1"/>
</dbReference>
<evidence type="ECO:0000259" key="2">
    <source>
        <dbReference type="Pfam" id="PF03795"/>
    </source>
</evidence>
<evidence type="ECO:0000313" key="4">
    <source>
        <dbReference type="Proteomes" id="UP001500713"/>
    </source>
</evidence>
<dbReference type="RefSeq" id="WP_229954306.1">
    <property type="nucleotide sequence ID" value="NZ_BAAAEM010000002.1"/>
</dbReference>
<dbReference type="Pfam" id="PF03795">
    <property type="entry name" value="YCII"/>
    <property type="match status" value="1"/>
</dbReference>
<dbReference type="Proteomes" id="UP001500713">
    <property type="component" value="Unassembled WGS sequence"/>
</dbReference>
<dbReference type="SUPFAM" id="SSF54909">
    <property type="entry name" value="Dimeric alpha+beta barrel"/>
    <property type="match status" value="1"/>
</dbReference>
<dbReference type="EMBL" id="BAAAEM010000002">
    <property type="protein sequence ID" value="GAA0464578.1"/>
    <property type="molecule type" value="Genomic_DNA"/>
</dbReference>
<keyword evidence="4" id="KW-1185">Reference proteome</keyword>
<reference evidence="4" key="1">
    <citation type="journal article" date="2019" name="Int. J. Syst. Evol. Microbiol.">
        <title>The Global Catalogue of Microorganisms (GCM) 10K type strain sequencing project: providing services to taxonomists for standard genome sequencing and annotation.</title>
        <authorList>
            <consortium name="The Broad Institute Genomics Platform"/>
            <consortium name="The Broad Institute Genome Sequencing Center for Infectious Disease"/>
            <person name="Wu L."/>
            <person name="Ma J."/>
        </authorList>
    </citation>
    <scope>NUCLEOTIDE SEQUENCE [LARGE SCALE GENOMIC DNA]</scope>
    <source>
        <strain evidence="4">JCM 14162</strain>
    </source>
</reference>
<dbReference type="InterPro" id="IPR011008">
    <property type="entry name" value="Dimeric_a/b-barrel"/>
</dbReference>
<evidence type="ECO:0000313" key="3">
    <source>
        <dbReference type="EMBL" id="GAA0464578.1"/>
    </source>
</evidence>